<dbReference type="Gene3D" id="3.30.470.20">
    <property type="entry name" value="ATP-grasp fold, B domain"/>
    <property type="match status" value="1"/>
</dbReference>
<dbReference type="SMART" id="SM01209">
    <property type="entry name" value="GARS_A"/>
    <property type="match status" value="1"/>
</dbReference>
<evidence type="ECO:0000256" key="1">
    <source>
        <dbReference type="ARBA" id="ARBA00022598"/>
    </source>
</evidence>
<dbReference type="SUPFAM" id="SSF56059">
    <property type="entry name" value="Glutathione synthetase ATP-binding domain-like"/>
    <property type="match status" value="1"/>
</dbReference>
<evidence type="ECO:0000313" key="6">
    <source>
        <dbReference type="EMBL" id="PIR03736.1"/>
    </source>
</evidence>
<dbReference type="GO" id="GO:0046872">
    <property type="term" value="F:metal ion binding"/>
    <property type="evidence" value="ECO:0007669"/>
    <property type="project" value="InterPro"/>
</dbReference>
<dbReference type="AlphaFoldDB" id="A0A2H0N6K8"/>
<accession>A0A2H0N6K8</accession>
<feature type="domain" description="ATP-grasp" evidence="5">
    <location>
        <begin position="126"/>
        <end position="335"/>
    </location>
</feature>
<protein>
    <recommendedName>
        <fullName evidence="5">ATP-grasp domain-containing protein</fullName>
    </recommendedName>
</protein>
<sequence length="427" mass="48718">MKKQSQKNIILYVGKFFGSMIADLRRYEKKQKTKFRIAYLFDLKNTSASYQNKLENNVDILIPCNPSSDISIQKALLPYQDELFAVTFRGEDQASLFQKIIPHVPYMKTPTETSLTWATEKLSMRRRLYTADKKITPSYTVVSDTSRASMKKIEEKVGFPLIVKPSGLAASRLVSICYHKEELKVVLDKVFKKIHKVYKETQGRGEPKVLVEQFMEGEMYSIDIYITSRGKVYFCPLVHVKTGKLIGFDDFFGYQQITPTLLKPSSVQIAEDVAKKAVHTLGLRSTSAHVELMKTEDGWKVIEVGPRIGGFRHIMYHLSYNINHSMNDVLIHAGKKPIIPKKKLGYSVAMKFFAKKEGKLKKLSGIKKAQTLASFNRIYINKKIGDSCAYAKNGGTSVFNIILFNKDRSKLLADIRRLEQMIRIDTV</sequence>
<evidence type="ECO:0000256" key="3">
    <source>
        <dbReference type="ARBA" id="ARBA00022840"/>
    </source>
</evidence>
<reference evidence="6 7" key="1">
    <citation type="submission" date="2017-09" db="EMBL/GenBank/DDBJ databases">
        <title>Depth-based differentiation of microbial function through sediment-hosted aquifers and enrichment of novel symbionts in the deep terrestrial subsurface.</title>
        <authorList>
            <person name="Probst A.J."/>
            <person name="Ladd B."/>
            <person name="Jarett J.K."/>
            <person name="Geller-Mcgrath D.E."/>
            <person name="Sieber C.M."/>
            <person name="Emerson J.B."/>
            <person name="Anantharaman K."/>
            <person name="Thomas B.C."/>
            <person name="Malmstrom R."/>
            <person name="Stieglmeier M."/>
            <person name="Klingl A."/>
            <person name="Woyke T."/>
            <person name="Ryan C.M."/>
            <person name="Banfield J.F."/>
        </authorList>
    </citation>
    <scope>NUCLEOTIDE SEQUENCE [LARGE SCALE GENOMIC DNA]</scope>
    <source>
        <strain evidence="6">CG11_big_fil_rev_8_21_14_0_20_39_34</strain>
    </source>
</reference>
<dbReference type="Pfam" id="PF13535">
    <property type="entry name" value="ATP-grasp_4"/>
    <property type="match status" value="1"/>
</dbReference>
<evidence type="ECO:0000256" key="2">
    <source>
        <dbReference type="ARBA" id="ARBA00022741"/>
    </source>
</evidence>
<comment type="caution">
    <text evidence="6">The sequence shown here is derived from an EMBL/GenBank/DDBJ whole genome shotgun (WGS) entry which is preliminary data.</text>
</comment>
<evidence type="ECO:0000256" key="4">
    <source>
        <dbReference type="PROSITE-ProRule" id="PRU00409"/>
    </source>
</evidence>
<organism evidence="6 7">
    <name type="scientific">Candidatus Magasanikbacteria bacterium CG11_big_fil_rev_8_21_14_0_20_39_34</name>
    <dbReference type="NCBI Taxonomy" id="1974653"/>
    <lineage>
        <taxon>Bacteria</taxon>
        <taxon>Candidatus Magasanikiibacteriota</taxon>
    </lineage>
</organism>
<proteinExistence type="predicted"/>
<dbReference type="EMBL" id="PCWN01000009">
    <property type="protein sequence ID" value="PIR03736.1"/>
    <property type="molecule type" value="Genomic_DNA"/>
</dbReference>
<dbReference type="PANTHER" id="PTHR43585">
    <property type="entry name" value="FUMIPYRROLE BIOSYNTHESIS PROTEIN C"/>
    <property type="match status" value="1"/>
</dbReference>
<keyword evidence="2 4" id="KW-0547">Nucleotide-binding</keyword>
<dbReference type="GO" id="GO:0016874">
    <property type="term" value="F:ligase activity"/>
    <property type="evidence" value="ECO:0007669"/>
    <property type="project" value="UniProtKB-KW"/>
</dbReference>
<evidence type="ECO:0000313" key="7">
    <source>
        <dbReference type="Proteomes" id="UP000229600"/>
    </source>
</evidence>
<dbReference type="PROSITE" id="PS50975">
    <property type="entry name" value="ATP_GRASP"/>
    <property type="match status" value="1"/>
</dbReference>
<dbReference type="InterPro" id="IPR011761">
    <property type="entry name" value="ATP-grasp"/>
</dbReference>
<keyword evidence="3 4" id="KW-0067">ATP-binding</keyword>
<dbReference type="GO" id="GO:0005524">
    <property type="term" value="F:ATP binding"/>
    <property type="evidence" value="ECO:0007669"/>
    <property type="project" value="UniProtKB-UniRule"/>
</dbReference>
<dbReference type="PANTHER" id="PTHR43585:SF2">
    <property type="entry name" value="ATP-GRASP ENZYME FSQD"/>
    <property type="match status" value="1"/>
</dbReference>
<keyword evidence="1" id="KW-0436">Ligase</keyword>
<gene>
    <name evidence="6" type="ORF">COV59_04675</name>
</gene>
<dbReference type="Proteomes" id="UP000229600">
    <property type="component" value="Unassembled WGS sequence"/>
</dbReference>
<evidence type="ECO:0000259" key="5">
    <source>
        <dbReference type="PROSITE" id="PS50975"/>
    </source>
</evidence>
<name>A0A2H0N6K8_9BACT</name>
<dbReference type="InterPro" id="IPR052032">
    <property type="entry name" value="ATP-dep_AA_Ligase"/>
</dbReference>